<evidence type="ECO:0000256" key="15">
    <source>
        <dbReference type="ARBA" id="ARBA00050867"/>
    </source>
</evidence>
<comment type="catalytic activity">
    <reaction evidence="25">
        <text>(3S)-hydroxyoctanoyl-CoA + NAD(+) = 3-oxooctanoyl-CoA + NADH + H(+)</text>
        <dbReference type="Rhea" id="RHEA:31195"/>
        <dbReference type="ChEBI" id="CHEBI:15378"/>
        <dbReference type="ChEBI" id="CHEBI:57540"/>
        <dbReference type="ChEBI" id="CHEBI:57945"/>
        <dbReference type="ChEBI" id="CHEBI:62617"/>
        <dbReference type="ChEBI" id="CHEBI:62619"/>
    </reaction>
    <physiologicalReaction direction="left-to-right" evidence="25">
        <dbReference type="Rhea" id="RHEA:31196"/>
    </physiologicalReaction>
    <physiologicalReaction direction="right-to-left" evidence="25">
        <dbReference type="Rhea" id="RHEA:31197"/>
    </physiologicalReaction>
</comment>
<comment type="subunit">
    <text evidence="27">Homotetramer. Component of mitochondrial ribonuclease P, a complex composed of TRMT10C/MRPP1, HSD17B10/MRPP2 and PRORP/MRPP3. Interacts with TRMT10C/MRPP1; forming the MRPP1-MRPP2 subcomplex of the mitochondrial ribonuclease P complex.</text>
</comment>
<evidence type="ECO:0000256" key="27">
    <source>
        <dbReference type="ARBA" id="ARBA00065251"/>
    </source>
</evidence>
<dbReference type="GeneTree" id="ENSGT00940000155170"/>
<sequence>HSPSHWPPRLPWAGGGPREEVIVFPFPSRSGPISSGSVGLCLAHWLPRLPWAGGRPQGGAVAFLHCARPPHPPDLAKSAVASVALPSSLPALGLAQSTAGPQPLLPPIACLAPERGGQHGLSHGGVARHQEPAGNRGRLVPSCPQAGCPRGRAEEPPPPQLKISRPDLVRGVWLTVQPPRRWPGHLVTLLSLSFPWVSRELCGSVRSQPFPLPPPLPLPLRSQGWGEGVAPQRSSLNHQALRRSRPPSPHPRGRSPGRAWVCLTERFLQGMVGVVTGGASGLGQATVRRLVKFGARAVIMDLPQSSGEALAKELGASCTFAPTDVTSEADVQGALTLARQKFGRVDIAVNCAGVAVAAKTYNFKNSQAHSLEAFQKVIQVNLIGTFNVIRLAAGEMGKNEPDEGGHRGVIINTASVAAFEGQVGQIAYSASKGGIVGMTLPAARDLAPMGIRVVTIAPGLFETPLLLGLPEKVRSFLARQVPFPSRLGDPAEYAHLVQTVVENPLLNGEVIRLDGARGLSSSRFGLTGCPDANPDKQ</sequence>
<dbReference type="EC" id="1.1.1.53" evidence="6"/>
<comment type="catalytic activity">
    <reaction evidence="22">
        <text>5alpha-pregnan-20beta-ol-3-one + NAD(+) = 5alpha-pregnane-3,20-dione + NADH + H(+)</text>
        <dbReference type="Rhea" id="RHEA:42008"/>
        <dbReference type="ChEBI" id="CHEBI:15378"/>
        <dbReference type="ChEBI" id="CHEBI:28952"/>
        <dbReference type="ChEBI" id="CHEBI:57540"/>
        <dbReference type="ChEBI" id="CHEBI:57945"/>
        <dbReference type="ChEBI" id="CHEBI:78594"/>
    </reaction>
    <physiologicalReaction direction="left-to-right" evidence="22">
        <dbReference type="Rhea" id="RHEA:42009"/>
    </physiologicalReaction>
</comment>
<evidence type="ECO:0000256" key="16">
    <source>
        <dbReference type="ARBA" id="ARBA00050927"/>
    </source>
</evidence>
<evidence type="ECO:0000256" key="39">
    <source>
        <dbReference type="ARBA" id="ARBA00082293"/>
    </source>
</evidence>
<feature type="region of interest" description="Disordered" evidence="44">
    <location>
        <begin position="223"/>
        <end position="256"/>
    </location>
</feature>
<evidence type="ECO:0000256" key="43">
    <source>
        <dbReference type="ARBA" id="ARBA00083663"/>
    </source>
</evidence>
<comment type="catalytic activity">
    <reaction evidence="11">
        <text>testosterone + NAD(+) = androst-4-ene-3,17-dione + NADH + H(+)</text>
        <dbReference type="Rhea" id="RHEA:14929"/>
        <dbReference type="ChEBI" id="CHEBI:15378"/>
        <dbReference type="ChEBI" id="CHEBI:16422"/>
        <dbReference type="ChEBI" id="CHEBI:17347"/>
        <dbReference type="ChEBI" id="CHEBI:57540"/>
        <dbReference type="ChEBI" id="CHEBI:57945"/>
        <dbReference type="EC" id="1.1.1.239"/>
    </reaction>
    <physiologicalReaction direction="left-to-right" evidence="11">
        <dbReference type="Rhea" id="RHEA:14930"/>
    </physiologicalReaction>
</comment>
<comment type="similarity">
    <text evidence="3">Belongs to the short-chain dehydrogenases/reductases (SDR) family.</text>
</comment>
<comment type="catalytic activity">
    <reaction evidence="26">
        <text>chenodeoxycholate + NAD(+) = 7-oxolithocholate + NADH + H(+)</text>
        <dbReference type="Rhea" id="RHEA:42036"/>
        <dbReference type="ChEBI" id="CHEBI:15378"/>
        <dbReference type="ChEBI" id="CHEBI:36234"/>
        <dbReference type="ChEBI" id="CHEBI:57540"/>
        <dbReference type="ChEBI" id="CHEBI:57945"/>
        <dbReference type="ChEBI" id="CHEBI:78605"/>
    </reaction>
    <physiologicalReaction direction="left-to-right" evidence="26">
        <dbReference type="Rhea" id="RHEA:42037"/>
    </physiologicalReaction>
</comment>
<evidence type="ECO:0000313" key="46">
    <source>
        <dbReference type="Proteomes" id="UP000314987"/>
    </source>
</evidence>
<evidence type="ECO:0000256" key="5">
    <source>
        <dbReference type="ARBA" id="ARBA00023002"/>
    </source>
</evidence>
<dbReference type="GO" id="GO:0004303">
    <property type="term" value="F:estradiol 17-beta-dehydrogenase [NAD(P)+] activity"/>
    <property type="evidence" value="ECO:0007669"/>
    <property type="project" value="UniProtKB-EC"/>
</dbReference>
<evidence type="ECO:0000256" key="25">
    <source>
        <dbReference type="ARBA" id="ARBA00052683"/>
    </source>
</evidence>
<evidence type="ECO:0000256" key="38">
    <source>
        <dbReference type="ARBA" id="ARBA00081236"/>
    </source>
</evidence>
<comment type="catalytic activity">
    <reaction evidence="14">
        <text>17beta-hydroxy-5alpha-androstan-3-one + NAD(+) = 5alpha-androstan-3,17-dione + NADH + H(+)</text>
        <dbReference type="Rhea" id="RHEA:41992"/>
        <dbReference type="ChEBI" id="CHEBI:15378"/>
        <dbReference type="ChEBI" id="CHEBI:15994"/>
        <dbReference type="ChEBI" id="CHEBI:16330"/>
        <dbReference type="ChEBI" id="CHEBI:57540"/>
        <dbReference type="ChEBI" id="CHEBI:57945"/>
    </reaction>
    <physiologicalReaction direction="left-to-right" evidence="14">
        <dbReference type="Rhea" id="RHEA:41993"/>
    </physiologicalReaction>
</comment>
<dbReference type="InterPro" id="IPR020904">
    <property type="entry name" value="Sc_DH/Rdtase_CS"/>
</dbReference>
<evidence type="ECO:0000256" key="4">
    <source>
        <dbReference type="ARBA" id="ARBA00013000"/>
    </source>
</evidence>
<evidence type="ECO:0000256" key="32">
    <source>
        <dbReference type="ARBA" id="ARBA00077243"/>
    </source>
</evidence>
<evidence type="ECO:0000256" key="6">
    <source>
        <dbReference type="ARBA" id="ARBA00024071"/>
    </source>
</evidence>
<evidence type="ECO:0000313" key="45">
    <source>
        <dbReference type="Ensembl" id="ENSVURP00010027656.1"/>
    </source>
</evidence>
<comment type="catalytic activity">
    <reaction evidence="12">
        <text>3alpha-hydroxy-5alpha-pregnan-20-one + NAD(+) = 5alpha-pregnane-3,20-dione + NADH + H(+)</text>
        <dbReference type="Rhea" id="RHEA:41980"/>
        <dbReference type="ChEBI" id="CHEBI:15378"/>
        <dbReference type="ChEBI" id="CHEBI:28952"/>
        <dbReference type="ChEBI" id="CHEBI:50169"/>
        <dbReference type="ChEBI" id="CHEBI:57540"/>
        <dbReference type="ChEBI" id="CHEBI:57945"/>
    </reaction>
    <physiologicalReaction direction="left-to-right" evidence="12">
        <dbReference type="Rhea" id="RHEA:41981"/>
    </physiologicalReaction>
</comment>
<evidence type="ECO:0000256" key="28">
    <source>
        <dbReference type="ARBA" id="ARBA00066617"/>
    </source>
</evidence>
<evidence type="ECO:0000256" key="33">
    <source>
        <dbReference type="ARBA" id="ARBA00078147"/>
    </source>
</evidence>
<comment type="pathway">
    <text evidence="2">Lipid metabolism; bile acid biosynthesis.</text>
</comment>
<comment type="catalytic activity">
    <reaction evidence="18">
        <text>(3S)-hydroxyhexadecanoyl-CoA + NAD(+) = 3-oxohexadecanoyl-CoA + NADH + H(+)</text>
        <dbReference type="Rhea" id="RHEA:31159"/>
        <dbReference type="ChEBI" id="CHEBI:15378"/>
        <dbReference type="ChEBI" id="CHEBI:57349"/>
        <dbReference type="ChEBI" id="CHEBI:57540"/>
        <dbReference type="ChEBI" id="CHEBI:57945"/>
        <dbReference type="ChEBI" id="CHEBI:62613"/>
    </reaction>
    <physiologicalReaction direction="left-to-right" evidence="18">
        <dbReference type="Rhea" id="RHEA:31160"/>
    </physiologicalReaction>
    <physiologicalReaction direction="right-to-left" evidence="18">
        <dbReference type="Rhea" id="RHEA:31161"/>
    </physiologicalReaction>
</comment>
<evidence type="ECO:0000256" key="7">
    <source>
        <dbReference type="ARBA" id="ARBA00024072"/>
    </source>
</evidence>
<dbReference type="InterPro" id="IPR036291">
    <property type="entry name" value="NAD(P)-bd_dom_sf"/>
</dbReference>
<dbReference type="GO" id="GO:0006631">
    <property type="term" value="P:fatty acid metabolic process"/>
    <property type="evidence" value="ECO:0007669"/>
    <property type="project" value="TreeGrafter"/>
</dbReference>
<evidence type="ECO:0000256" key="44">
    <source>
        <dbReference type="SAM" id="MobiDB-lite"/>
    </source>
</evidence>
<keyword evidence="5" id="KW-0560">Oxidoreductase</keyword>
<dbReference type="EC" id="1.1.1.239" evidence="30"/>
<reference evidence="45" key="2">
    <citation type="submission" date="2025-08" db="UniProtKB">
        <authorList>
            <consortium name="Ensembl"/>
        </authorList>
    </citation>
    <scope>IDENTIFICATION</scope>
</reference>
<dbReference type="PRINTS" id="PR00080">
    <property type="entry name" value="SDRFAMILY"/>
</dbReference>
<dbReference type="EC" id="1.1.1.178" evidence="29"/>
<feature type="region of interest" description="Disordered" evidence="44">
    <location>
        <begin position="119"/>
        <end position="140"/>
    </location>
</feature>
<evidence type="ECO:0000256" key="24">
    <source>
        <dbReference type="ARBA" id="ARBA00052668"/>
    </source>
</evidence>
<dbReference type="Proteomes" id="UP000314987">
    <property type="component" value="Unassembled WGS sequence"/>
</dbReference>
<evidence type="ECO:0000256" key="9">
    <source>
        <dbReference type="ARBA" id="ARBA00049381"/>
    </source>
</evidence>
<dbReference type="EC" id="1.1.1.62" evidence="7"/>
<organism evidence="45 46">
    <name type="scientific">Vombatus ursinus</name>
    <name type="common">Common wombat</name>
    <dbReference type="NCBI Taxonomy" id="29139"/>
    <lineage>
        <taxon>Eukaryota</taxon>
        <taxon>Metazoa</taxon>
        <taxon>Chordata</taxon>
        <taxon>Craniata</taxon>
        <taxon>Vertebrata</taxon>
        <taxon>Euteleostomi</taxon>
        <taxon>Mammalia</taxon>
        <taxon>Metatheria</taxon>
        <taxon>Diprotodontia</taxon>
        <taxon>Vombatidae</taxon>
        <taxon>Vombatus</taxon>
    </lineage>
</organism>
<name>A0A4X2M159_VOMUR</name>
<evidence type="ECO:0000256" key="14">
    <source>
        <dbReference type="ARBA" id="ARBA00050435"/>
    </source>
</evidence>
<evidence type="ECO:0000256" key="20">
    <source>
        <dbReference type="ARBA" id="ARBA00051831"/>
    </source>
</evidence>
<dbReference type="PANTHER" id="PTHR43658:SF8">
    <property type="entry name" value="17-BETA-HYDROXYSTEROID DEHYDROGENASE 14-RELATED"/>
    <property type="match status" value="1"/>
</dbReference>
<comment type="catalytic activity">
    <reaction evidence="17">
        <text>(3S)-3-hydroxybutanoyl-CoA + NAD(+) = acetoacetyl-CoA + NADH + H(+)</text>
        <dbReference type="Rhea" id="RHEA:30799"/>
        <dbReference type="ChEBI" id="CHEBI:15378"/>
        <dbReference type="ChEBI" id="CHEBI:57286"/>
        <dbReference type="ChEBI" id="CHEBI:57316"/>
        <dbReference type="ChEBI" id="CHEBI:57540"/>
        <dbReference type="ChEBI" id="CHEBI:57945"/>
    </reaction>
    <physiologicalReaction direction="left-to-right" evidence="17">
        <dbReference type="Rhea" id="RHEA:30800"/>
    </physiologicalReaction>
    <physiologicalReaction direction="right-to-left" evidence="17">
        <dbReference type="Rhea" id="RHEA:30801"/>
    </physiologicalReaction>
</comment>
<evidence type="ECO:0000256" key="8">
    <source>
        <dbReference type="ARBA" id="ARBA00037895"/>
    </source>
</evidence>
<comment type="catalytic activity">
    <reaction evidence="13">
        <text>5alpha-androstane-3alpha,17beta-diol + NAD(+) = 17beta-hydroxy-5alpha-androstan-3-one + NADH + H(+)</text>
        <dbReference type="Rhea" id="RHEA:42004"/>
        <dbReference type="ChEBI" id="CHEBI:15378"/>
        <dbReference type="ChEBI" id="CHEBI:16330"/>
        <dbReference type="ChEBI" id="CHEBI:36713"/>
        <dbReference type="ChEBI" id="CHEBI:57540"/>
        <dbReference type="ChEBI" id="CHEBI:57945"/>
        <dbReference type="EC" id="1.1.1.53"/>
    </reaction>
    <physiologicalReaction direction="right-to-left" evidence="13">
        <dbReference type="Rhea" id="RHEA:42006"/>
    </physiologicalReaction>
</comment>
<evidence type="ECO:0000256" key="11">
    <source>
        <dbReference type="ARBA" id="ARBA00050232"/>
    </source>
</evidence>
<evidence type="ECO:0000256" key="12">
    <source>
        <dbReference type="ARBA" id="ARBA00050285"/>
    </source>
</evidence>
<comment type="catalytic activity">
    <reaction evidence="16">
        <text>cortisol + NAD(+) = 11beta,17alpha-dihydroxypregn-4-ene-3,20,21-trione + NADH + H(+)</text>
        <dbReference type="Rhea" id="RHEA:42012"/>
        <dbReference type="ChEBI" id="CHEBI:15378"/>
        <dbReference type="ChEBI" id="CHEBI:17650"/>
        <dbReference type="ChEBI" id="CHEBI:57540"/>
        <dbReference type="ChEBI" id="CHEBI:57945"/>
        <dbReference type="ChEBI" id="CHEBI:78595"/>
    </reaction>
    <physiologicalReaction direction="left-to-right" evidence="16">
        <dbReference type="Rhea" id="RHEA:42013"/>
    </physiologicalReaction>
</comment>
<reference evidence="45" key="3">
    <citation type="submission" date="2025-09" db="UniProtKB">
        <authorList>
            <consortium name="Ensembl"/>
        </authorList>
    </citation>
    <scope>IDENTIFICATION</scope>
</reference>
<dbReference type="SUPFAM" id="SSF51735">
    <property type="entry name" value="NAD(P)-binding Rossmann-fold domains"/>
    <property type="match status" value="1"/>
</dbReference>
<comment type="catalytic activity">
    <reaction evidence="19">
        <text>3beta,7beta-dihydroxy-5beta-cholan-24-oate + NAD(+) = 3beta-hydroxy-7-oxo-5beta-cholan-24-oate + NADH + H(+)</text>
        <dbReference type="Rhea" id="RHEA:42024"/>
        <dbReference type="ChEBI" id="CHEBI:15378"/>
        <dbReference type="ChEBI" id="CHEBI:57540"/>
        <dbReference type="ChEBI" id="CHEBI:57945"/>
        <dbReference type="ChEBI" id="CHEBI:78602"/>
        <dbReference type="ChEBI" id="CHEBI:78603"/>
    </reaction>
    <physiologicalReaction direction="left-to-right" evidence="19">
        <dbReference type="Rhea" id="RHEA:42025"/>
    </physiologicalReaction>
</comment>
<dbReference type="PRINTS" id="PR00081">
    <property type="entry name" value="GDHRDH"/>
</dbReference>
<evidence type="ECO:0000256" key="41">
    <source>
        <dbReference type="ARBA" id="ARBA00082463"/>
    </source>
</evidence>
<proteinExistence type="inferred from homology"/>
<comment type="catalytic activity">
    <reaction evidence="10">
        <text>a (3S)-3-hydroxyacyl-CoA + NAD(+) = a 3-oxoacyl-CoA + NADH + H(+)</text>
        <dbReference type="Rhea" id="RHEA:22432"/>
        <dbReference type="ChEBI" id="CHEBI:15378"/>
        <dbReference type="ChEBI" id="CHEBI:57318"/>
        <dbReference type="ChEBI" id="CHEBI:57540"/>
        <dbReference type="ChEBI" id="CHEBI:57945"/>
        <dbReference type="ChEBI" id="CHEBI:90726"/>
        <dbReference type="EC" id="1.1.1.35"/>
    </reaction>
    <physiologicalReaction direction="left-to-right" evidence="10">
        <dbReference type="Rhea" id="RHEA:22433"/>
    </physiologicalReaction>
    <physiologicalReaction direction="right-to-left" evidence="10">
        <dbReference type="Rhea" id="RHEA:22434"/>
    </physiologicalReaction>
</comment>
<dbReference type="Ensembl" id="ENSVURT00010031504.1">
    <property type="protein sequence ID" value="ENSVURP00010027656.1"/>
    <property type="gene ID" value="ENSVURG00010021171.1"/>
</dbReference>
<dbReference type="FunFam" id="3.40.50.720:FF:000215">
    <property type="entry name" value="3-hydroxyacyl-CoA dehydrogenase type-2"/>
    <property type="match status" value="1"/>
</dbReference>
<evidence type="ECO:0000256" key="17">
    <source>
        <dbReference type="ARBA" id="ARBA00051004"/>
    </source>
</evidence>
<evidence type="ECO:0000256" key="10">
    <source>
        <dbReference type="ARBA" id="ARBA00050141"/>
    </source>
</evidence>
<evidence type="ECO:0000256" key="1">
    <source>
        <dbReference type="ARBA" id="ARBA00004854"/>
    </source>
</evidence>
<dbReference type="CDD" id="cd05371">
    <property type="entry name" value="HSD10-like_SDR_c"/>
    <property type="match status" value="1"/>
</dbReference>
<feature type="compositionally biased region" description="Basic residues" evidence="44">
    <location>
        <begin position="240"/>
        <end position="255"/>
    </location>
</feature>
<accession>A0A4X2M159</accession>
<dbReference type="PANTHER" id="PTHR43658">
    <property type="entry name" value="SHORT-CHAIN DEHYDROGENASE/REDUCTASE"/>
    <property type="match status" value="1"/>
</dbReference>
<evidence type="ECO:0000256" key="13">
    <source>
        <dbReference type="ARBA" id="ARBA00050365"/>
    </source>
</evidence>
<evidence type="ECO:0000256" key="3">
    <source>
        <dbReference type="ARBA" id="ARBA00006484"/>
    </source>
</evidence>
<reference evidence="46" key="1">
    <citation type="submission" date="2018-12" db="EMBL/GenBank/DDBJ databases">
        <authorList>
            <person name="Yazar S."/>
        </authorList>
    </citation>
    <scope>NUCLEOTIDE SEQUENCE [LARGE SCALE GENOMIC DNA]</scope>
</reference>
<evidence type="ECO:0000256" key="2">
    <source>
        <dbReference type="ARBA" id="ARBA00004860"/>
    </source>
</evidence>
<dbReference type="GO" id="GO:0047035">
    <property type="term" value="F:testosterone dehydrogenase (NAD+) activity"/>
    <property type="evidence" value="ECO:0007669"/>
    <property type="project" value="UniProtKB-EC"/>
</dbReference>
<dbReference type="GO" id="GO:0008210">
    <property type="term" value="P:estrogen metabolic process"/>
    <property type="evidence" value="ECO:0007669"/>
    <property type="project" value="TreeGrafter"/>
</dbReference>
<dbReference type="AlphaFoldDB" id="A0A4X2M159"/>
<comment type="catalytic activity">
    <reaction evidence="24">
        <text>11-dehydrocorticosterone + NAD(+) = pregn-4-ene-3,11,20,21-tetraone + NADH + H(+)</text>
        <dbReference type="Rhea" id="RHEA:42020"/>
        <dbReference type="ChEBI" id="CHEBI:15378"/>
        <dbReference type="ChEBI" id="CHEBI:57540"/>
        <dbReference type="ChEBI" id="CHEBI:57945"/>
        <dbReference type="ChEBI" id="CHEBI:78600"/>
        <dbReference type="ChEBI" id="CHEBI:78601"/>
    </reaction>
    <physiologicalReaction direction="left-to-right" evidence="24">
        <dbReference type="Rhea" id="RHEA:42021"/>
    </physiologicalReaction>
</comment>
<evidence type="ECO:0000256" key="29">
    <source>
        <dbReference type="ARBA" id="ARBA00066638"/>
    </source>
</evidence>
<evidence type="ECO:0000256" key="35">
    <source>
        <dbReference type="ARBA" id="ARBA00079624"/>
    </source>
</evidence>
<comment type="pathway">
    <text evidence="1">Steroid metabolism.</text>
</comment>
<comment type="catalytic activity">
    <reaction evidence="15">
        <text>cholate + NAD(+) = 3alpha,12alpha-dihydroxy-7-oxo-5beta-cholanate + NADH + H(+)</text>
        <dbReference type="Rhea" id="RHEA:19409"/>
        <dbReference type="ChEBI" id="CHEBI:11893"/>
        <dbReference type="ChEBI" id="CHEBI:15378"/>
        <dbReference type="ChEBI" id="CHEBI:29747"/>
        <dbReference type="ChEBI" id="CHEBI:57540"/>
        <dbReference type="ChEBI" id="CHEBI:57945"/>
        <dbReference type="EC" id="1.1.1.159"/>
    </reaction>
    <physiologicalReaction direction="left-to-right" evidence="15">
        <dbReference type="Rhea" id="RHEA:19410"/>
    </physiologicalReaction>
</comment>
<dbReference type="STRING" id="29139.ENSVURP00010027656"/>
<evidence type="ECO:0000256" key="22">
    <source>
        <dbReference type="ARBA" id="ARBA00052095"/>
    </source>
</evidence>
<comment type="catalytic activity">
    <reaction evidence="9">
        <text>17beta-estradiol + NAD(+) = estrone + NADH + H(+)</text>
        <dbReference type="Rhea" id="RHEA:24612"/>
        <dbReference type="ChEBI" id="CHEBI:15378"/>
        <dbReference type="ChEBI" id="CHEBI:16469"/>
        <dbReference type="ChEBI" id="CHEBI:17263"/>
        <dbReference type="ChEBI" id="CHEBI:57540"/>
        <dbReference type="ChEBI" id="CHEBI:57945"/>
        <dbReference type="EC" id="1.1.1.62"/>
    </reaction>
    <physiologicalReaction direction="left-to-right" evidence="9">
        <dbReference type="Rhea" id="RHEA:24613"/>
    </physiologicalReaction>
</comment>
<comment type="pathway">
    <text evidence="8">Amino-acid degradation; L-isoleucine degradation.</text>
</comment>
<evidence type="ECO:0000256" key="23">
    <source>
        <dbReference type="ARBA" id="ARBA00052417"/>
    </source>
</evidence>
<dbReference type="InterPro" id="IPR002347">
    <property type="entry name" value="SDR_fam"/>
</dbReference>
<comment type="catalytic activity">
    <reaction evidence="23">
        <text>cortisone + NAD(+) = 17alpha-hydroxypregn-4-en-3,11,20-trione-21-al + NADH + H(+)</text>
        <dbReference type="Rhea" id="RHEA:42016"/>
        <dbReference type="ChEBI" id="CHEBI:15378"/>
        <dbReference type="ChEBI" id="CHEBI:16962"/>
        <dbReference type="ChEBI" id="CHEBI:57540"/>
        <dbReference type="ChEBI" id="CHEBI:57945"/>
        <dbReference type="ChEBI" id="CHEBI:78596"/>
    </reaction>
    <physiologicalReaction direction="left-to-right" evidence="23">
        <dbReference type="Rhea" id="RHEA:42017"/>
    </physiologicalReaction>
</comment>
<keyword evidence="46" id="KW-1185">Reference proteome</keyword>
<evidence type="ECO:0000256" key="19">
    <source>
        <dbReference type="ARBA" id="ARBA00051637"/>
    </source>
</evidence>
<evidence type="ECO:0000256" key="36">
    <source>
        <dbReference type="ARBA" id="ARBA00080198"/>
    </source>
</evidence>
<dbReference type="PROSITE" id="PS00061">
    <property type="entry name" value="ADH_SHORT"/>
    <property type="match status" value="1"/>
</dbReference>
<dbReference type="EC" id="1.1.1.159" evidence="28"/>
<evidence type="ECO:0000256" key="40">
    <source>
        <dbReference type="ARBA" id="ARBA00082399"/>
    </source>
</evidence>
<evidence type="ECO:0000256" key="37">
    <source>
        <dbReference type="ARBA" id="ARBA00080687"/>
    </source>
</evidence>
<evidence type="ECO:0000256" key="18">
    <source>
        <dbReference type="ARBA" id="ARBA00051324"/>
    </source>
</evidence>
<comment type="catalytic activity">
    <reaction evidence="21">
        <text>(2S,3S)-3-hydroxy-2-methylbutanoyl-CoA + NAD(+) = 2-methyl-3-oxobutanoyl-CoA + NADH + H(+)</text>
        <dbReference type="Rhea" id="RHEA:13281"/>
        <dbReference type="ChEBI" id="CHEBI:15378"/>
        <dbReference type="ChEBI" id="CHEBI:57312"/>
        <dbReference type="ChEBI" id="CHEBI:57335"/>
        <dbReference type="ChEBI" id="CHEBI:57540"/>
        <dbReference type="ChEBI" id="CHEBI:57945"/>
        <dbReference type="EC" id="1.1.1.178"/>
    </reaction>
    <physiologicalReaction direction="left-to-right" evidence="21">
        <dbReference type="Rhea" id="RHEA:13282"/>
    </physiologicalReaction>
</comment>
<evidence type="ECO:0000256" key="42">
    <source>
        <dbReference type="ARBA" id="ARBA00083307"/>
    </source>
</evidence>
<dbReference type="GO" id="GO:0008209">
    <property type="term" value="P:androgen metabolic process"/>
    <property type="evidence" value="ECO:0007669"/>
    <property type="project" value="TreeGrafter"/>
</dbReference>
<dbReference type="GO" id="GO:0005739">
    <property type="term" value="C:mitochondrion"/>
    <property type="evidence" value="ECO:0007669"/>
    <property type="project" value="TreeGrafter"/>
</dbReference>
<evidence type="ECO:0000256" key="26">
    <source>
        <dbReference type="ARBA" id="ARBA00052975"/>
    </source>
</evidence>
<evidence type="ECO:0000256" key="21">
    <source>
        <dbReference type="ARBA" id="ARBA00051839"/>
    </source>
</evidence>
<evidence type="ECO:0000256" key="31">
    <source>
        <dbReference type="ARBA" id="ARBA00072938"/>
    </source>
</evidence>
<protein>
    <recommendedName>
        <fullName evidence="31">3-hydroxyacyl-CoA dehydrogenase type-2</fullName>
        <ecNumber evidence="28">1.1.1.159</ecNumber>
        <ecNumber evidence="29">1.1.1.178</ecNumber>
        <ecNumber evidence="30">1.1.1.239</ecNumber>
        <ecNumber evidence="4">1.1.1.35</ecNumber>
        <ecNumber evidence="6">1.1.1.53</ecNumber>
        <ecNumber evidence="7">1.1.1.62</ecNumber>
    </recommendedName>
    <alternativeName>
        <fullName evidence="36">17-beta-estradiol 17-dehydrogenase</fullName>
    </alternativeName>
    <alternativeName>
        <fullName evidence="33">2-methyl-3-hydroxybutyryl-CoA dehydrogenase</fullName>
    </alternativeName>
    <alternativeName>
        <fullName evidence="32">3-alpha-(17-beta)-hydroxysteroid dehydrogenase (NAD(+))</fullName>
    </alternativeName>
    <alternativeName>
        <fullName evidence="41">3-hydroxy-2-methylbutyryl-CoA dehydrogenase</fullName>
    </alternativeName>
    <alternativeName>
        <fullName evidence="39">3-hydroxyacyl-CoA dehydrogenase type II</fullName>
    </alternativeName>
    <alternativeName>
        <fullName evidence="37">3alpha(or 20beta)-hydroxysteroid dehydrogenase</fullName>
    </alternativeName>
    <alternativeName>
        <fullName evidence="43">7-alpha-hydroxysteroid dehydrogenase</fullName>
    </alternativeName>
    <alternativeName>
        <fullName evidence="42">Endoplasmic reticulum-associated amyloid beta-peptide-binding protein</fullName>
    </alternativeName>
    <alternativeName>
        <fullName evidence="40">Mitochondrial ribonuclease P protein 2</fullName>
    </alternativeName>
    <alternativeName>
        <fullName evidence="34">Short chain dehydrogenase/reductase family 5C member 1</fullName>
    </alternativeName>
    <alternativeName>
        <fullName evidence="38">Short-chain type dehydrogenase/reductase XH98G2</fullName>
    </alternativeName>
    <alternativeName>
        <fullName evidence="35">Type II HADH</fullName>
    </alternativeName>
</protein>
<dbReference type="GO" id="GO:0008709">
    <property type="term" value="F:cholate 7-alpha-dehydrogenase (NAD+) activity"/>
    <property type="evidence" value="ECO:0007669"/>
    <property type="project" value="UniProtKB-EC"/>
</dbReference>
<dbReference type="GO" id="GO:0047015">
    <property type="term" value="F:3-hydroxy-2-methylbutyryl-CoA dehydrogenase activity"/>
    <property type="evidence" value="ECO:0007669"/>
    <property type="project" value="UniProtKB-EC"/>
</dbReference>
<evidence type="ECO:0000256" key="30">
    <source>
        <dbReference type="ARBA" id="ARBA00066822"/>
    </source>
</evidence>
<gene>
    <name evidence="45" type="primary">HSD17B10</name>
</gene>
<dbReference type="EC" id="1.1.1.35" evidence="4"/>
<dbReference type="Gene3D" id="3.40.50.720">
    <property type="entry name" value="NAD(P)-binding Rossmann-like Domain"/>
    <property type="match status" value="1"/>
</dbReference>
<evidence type="ECO:0000256" key="34">
    <source>
        <dbReference type="ARBA" id="ARBA00078708"/>
    </source>
</evidence>
<dbReference type="GO" id="GO:0003857">
    <property type="term" value="F:(3S)-3-hydroxyacyl-CoA dehydrogenase (NAD+) activity"/>
    <property type="evidence" value="ECO:0007669"/>
    <property type="project" value="UniProtKB-EC"/>
</dbReference>
<dbReference type="Pfam" id="PF00106">
    <property type="entry name" value="adh_short"/>
    <property type="match status" value="1"/>
</dbReference>
<comment type="catalytic activity">
    <reaction evidence="20">
        <text>ursodeoxycholate + NAD(+) = 7-oxolithocholate + NADH + H(+)</text>
        <dbReference type="Rhea" id="RHEA:42028"/>
        <dbReference type="ChEBI" id="CHEBI:15378"/>
        <dbReference type="ChEBI" id="CHEBI:57540"/>
        <dbReference type="ChEBI" id="CHEBI:57945"/>
        <dbReference type="ChEBI" id="CHEBI:78604"/>
        <dbReference type="ChEBI" id="CHEBI:78605"/>
    </reaction>
    <physiologicalReaction direction="left-to-right" evidence="20">
        <dbReference type="Rhea" id="RHEA:42029"/>
    </physiologicalReaction>
</comment>
<dbReference type="GO" id="GO:0047044">
    <property type="term" value="F:androstan-3-alpha,17-beta-diol dehydrogenase (NAD+) activity"/>
    <property type="evidence" value="ECO:0007669"/>
    <property type="project" value="UniProtKB-EC"/>
</dbReference>